<keyword evidence="3" id="KW-0813">Transport</keyword>
<dbReference type="GO" id="GO:0005886">
    <property type="term" value="C:plasma membrane"/>
    <property type="evidence" value="ECO:0007669"/>
    <property type="project" value="UniProtKB-SubCell"/>
</dbReference>
<evidence type="ECO:0000256" key="7">
    <source>
        <dbReference type="ARBA" id="ARBA00023136"/>
    </source>
</evidence>
<evidence type="ECO:0000313" key="10">
    <source>
        <dbReference type="EMBL" id="QPT53296.1"/>
    </source>
</evidence>
<sequence length="245" mass="24553">MAWLVLPAVLVGTVLQRICGTGVGLLVAPVFALLLGGADGVLLTNMTTFVSATMLTVAMRREADWATWARLFAWSLVGTVPGALLVRALPAAVLQVVVGGVVLLAMAVILTSAAPRRRRGPGAGVAAGIAAGLLNVTAGVAAPAVVLFARITGWDQRAYAATTQPLFMSLAVTSVGAKLLLGAAHPAHLPSAWLFLGIAAAVLVGLPLGARLGRVIAASAARTLSLLLAGAGAVLAVVRGVAGLI</sequence>
<dbReference type="Proteomes" id="UP000053171">
    <property type="component" value="Unassembled WGS sequence"/>
</dbReference>
<dbReference type="GeneID" id="61263418"/>
<comment type="similarity">
    <text evidence="2 8">Belongs to the 4-toluene sulfonate uptake permease (TSUP) (TC 2.A.102) family.</text>
</comment>
<feature type="transmembrane region" description="Helical" evidence="8">
    <location>
        <begin position="67"/>
        <end position="86"/>
    </location>
</feature>
<feature type="transmembrane region" description="Helical" evidence="8">
    <location>
        <begin position="92"/>
        <end position="113"/>
    </location>
</feature>
<evidence type="ECO:0000256" key="3">
    <source>
        <dbReference type="ARBA" id="ARBA00022448"/>
    </source>
</evidence>
<dbReference type="InterPro" id="IPR002781">
    <property type="entry name" value="TM_pro_TauE-like"/>
</dbReference>
<dbReference type="EMBL" id="CP065738">
    <property type="protein sequence ID" value="QPT53296.1"/>
    <property type="molecule type" value="Genomic_DNA"/>
</dbReference>
<dbReference type="KEGG" id="rkr:I6G21_08450"/>
<feature type="transmembrane region" description="Helical" evidence="8">
    <location>
        <begin position="30"/>
        <end position="55"/>
    </location>
</feature>
<evidence type="ECO:0000256" key="8">
    <source>
        <dbReference type="RuleBase" id="RU363041"/>
    </source>
</evidence>
<feature type="transmembrane region" description="Helical" evidence="8">
    <location>
        <begin position="193"/>
        <end position="210"/>
    </location>
</feature>
<proteinExistence type="inferred from homology"/>
<feature type="transmembrane region" description="Helical" evidence="8">
    <location>
        <begin position="216"/>
        <end position="238"/>
    </location>
</feature>
<evidence type="ECO:0000256" key="2">
    <source>
        <dbReference type="ARBA" id="ARBA00009142"/>
    </source>
</evidence>
<dbReference type="PANTHER" id="PTHR30269:SF37">
    <property type="entry name" value="MEMBRANE TRANSPORTER PROTEIN"/>
    <property type="match status" value="1"/>
</dbReference>
<reference evidence="10 12" key="4">
    <citation type="submission" date="2020-12" db="EMBL/GenBank/DDBJ databases">
        <title>FDA dAtabase for Regulatory Grade micrObial Sequences (FDA-ARGOS): Supporting development and validation of Infectious Disease Dx tests.</title>
        <authorList>
            <person name="Sproer C."/>
            <person name="Gronow S."/>
            <person name="Severitt S."/>
            <person name="Schroder I."/>
            <person name="Tallon L."/>
            <person name="Sadzewicz L."/>
            <person name="Zhao X."/>
            <person name="Boylan J."/>
            <person name="Ott S."/>
            <person name="Bowen H."/>
            <person name="Vavikolanu K."/>
            <person name="Mehta A."/>
            <person name="Aluvathingal J."/>
            <person name="Nadendla S."/>
            <person name="Lowell S."/>
            <person name="Myers T."/>
            <person name="Yan Y."/>
            <person name="Sichtig H."/>
        </authorList>
    </citation>
    <scope>NUCLEOTIDE SEQUENCE [LARGE SCALE GENOMIC DNA]</scope>
    <source>
        <strain evidence="10 12">FDAARGOS_864</strain>
    </source>
</reference>
<keyword evidence="11" id="KW-1185">Reference proteome</keyword>
<dbReference type="Pfam" id="PF01925">
    <property type="entry name" value="TauE"/>
    <property type="match status" value="1"/>
</dbReference>
<reference evidence="11" key="1">
    <citation type="submission" date="2016-04" db="EMBL/GenBank/DDBJ databases">
        <authorList>
            <person name="Waterworth S."/>
            <person name="Matcher G."/>
        </authorList>
    </citation>
    <scope>NUCLEOTIDE SEQUENCE [LARGE SCALE GENOMIC DNA]</scope>
    <source>
        <strain evidence="11">RuSp02-3</strain>
    </source>
</reference>
<keyword evidence="4 8" id="KW-1003">Cell membrane</keyword>
<dbReference type="AlphaFoldDB" id="A0A147E9B2"/>
<evidence type="ECO:0000256" key="1">
    <source>
        <dbReference type="ARBA" id="ARBA00004651"/>
    </source>
</evidence>
<dbReference type="PANTHER" id="PTHR30269">
    <property type="entry name" value="TRANSMEMBRANE PROTEIN YFCA"/>
    <property type="match status" value="1"/>
</dbReference>
<evidence type="ECO:0000256" key="4">
    <source>
        <dbReference type="ARBA" id="ARBA00022475"/>
    </source>
</evidence>
<dbReference type="EMBL" id="LJBJ02000007">
    <property type="protein sequence ID" value="OAX52151.1"/>
    <property type="molecule type" value="Genomic_DNA"/>
</dbReference>
<organism evidence="9 11">
    <name type="scientific">Rothia kristinae</name>
    <dbReference type="NCBI Taxonomy" id="37923"/>
    <lineage>
        <taxon>Bacteria</taxon>
        <taxon>Bacillati</taxon>
        <taxon>Actinomycetota</taxon>
        <taxon>Actinomycetes</taxon>
        <taxon>Micrococcales</taxon>
        <taxon>Micrococcaceae</taxon>
        <taxon>Rothia</taxon>
    </lineage>
</organism>
<evidence type="ECO:0000256" key="6">
    <source>
        <dbReference type="ARBA" id="ARBA00022989"/>
    </source>
</evidence>
<protein>
    <recommendedName>
        <fullName evidence="8">Probable membrane transporter protein</fullName>
    </recommendedName>
</protein>
<evidence type="ECO:0000313" key="11">
    <source>
        <dbReference type="Proteomes" id="UP000053171"/>
    </source>
</evidence>
<keyword evidence="6 8" id="KW-1133">Transmembrane helix</keyword>
<gene>
    <name evidence="9" type="ORF">AN277_0204900</name>
    <name evidence="10" type="ORF">I6G21_08450</name>
</gene>
<evidence type="ECO:0000256" key="5">
    <source>
        <dbReference type="ARBA" id="ARBA00022692"/>
    </source>
</evidence>
<dbReference type="RefSeq" id="WP_058730315.1">
    <property type="nucleotide sequence ID" value="NZ_CP065738.1"/>
</dbReference>
<feature type="transmembrane region" description="Helical" evidence="8">
    <location>
        <begin position="125"/>
        <end position="149"/>
    </location>
</feature>
<keyword evidence="5 8" id="KW-0812">Transmembrane</keyword>
<name>A0A147E9B2_9MICC</name>
<evidence type="ECO:0000313" key="9">
    <source>
        <dbReference type="EMBL" id="OAX52151.1"/>
    </source>
</evidence>
<accession>A0A147E9B2</accession>
<evidence type="ECO:0000313" key="12">
    <source>
        <dbReference type="Proteomes" id="UP000594975"/>
    </source>
</evidence>
<dbReference type="InterPro" id="IPR052017">
    <property type="entry name" value="TSUP"/>
</dbReference>
<reference evidence="9 11" key="3">
    <citation type="submission" date="2016-06" db="EMBL/GenBank/DDBJ databases">
        <title>Identification of putative biosynthetic pathways for the production of bioactive secondary metabolites by the marine actinomycete Kocuria kristinae RUTW2-3.</title>
        <authorList>
            <person name="Waterworth S.C."/>
            <person name="Walmsley T.A."/>
            <person name="Matongo T."/>
            <person name="Davies-Coleman M.T."/>
            <person name="Dorrington R.A."/>
        </authorList>
    </citation>
    <scope>NUCLEOTIDE SEQUENCE [LARGE SCALE GENOMIC DNA]</scope>
    <source>
        <strain evidence="11">RuSp02-3</strain>
        <strain evidence="9">RUTW2-3</strain>
    </source>
</reference>
<dbReference type="PATRIC" id="fig|37923.10.peg.1435"/>
<keyword evidence="7 8" id="KW-0472">Membrane</keyword>
<dbReference type="Proteomes" id="UP000594975">
    <property type="component" value="Chromosome"/>
</dbReference>
<comment type="subcellular location">
    <subcellularLocation>
        <location evidence="1 8">Cell membrane</location>
        <topology evidence="1 8">Multi-pass membrane protein</topology>
    </subcellularLocation>
</comment>
<reference evidence="9" key="2">
    <citation type="submission" date="2016-04" db="EMBL/GenBank/DDBJ databases">
        <authorList>
            <person name="Evans L.H."/>
            <person name="Alamgir A."/>
            <person name="Owens N."/>
            <person name="Weber N.D."/>
            <person name="Virtaneva K."/>
            <person name="Barbian K."/>
            <person name="Babar A."/>
            <person name="Rosenke K."/>
        </authorList>
    </citation>
    <scope>NUCLEOTIDE SEQUENCE [LARGE SCALE GENOMIC DNA]</scope>
    <source>
        <strain evidence="9">RUTW2-3</strain>
    </source>
</reference>